<sequence length="172" mass="18342">MVGKNLGSRQQYFEMACKMVGKGDGWVFEGRAFSPPSIAILAKRDVGNVQEARILSPAFSSSSSAGLPSRSRSSRSSTLSPPGPFSKVVHCDGSLVSNAQMAAYGIAIANSHGQVIDGKAERLFCSSPLQAEDVAILNAVIGAFQDPVPTCIRSDCQRLTNALRQDPSLWPW</sequence>
<dbReference type="Pfam" id="PF13456">
    <property type="entry name" value="RVT_3"/>
    <property type="match status" value="1"/>
</dbReference>
<dbReference type="SUPFAM" id="SSF53098">
    <property type="entry name" value="Ribonuclease H-like"/>
    <property type="match status" value="1"/>
</dbReference>
<feature type="compositionally biased region" description="Low complexity" evidence="1">
    <location>
        <begin position="59"/>
        <end position="80"/>
    </location>
</feature>
<feature type="region of interest" description="Disordered" evidence="1">
    <location>
        <begin position="59"/>
        <end position="82"/>
    </location>
</feature>
<dbReference type="Gene3D" id="3.30.420.10">
    <property type="entry name" value="Ribonuclease H-like superfamily/Ribonuclease H"/>
    <property type="match status" value="1"/>
</dbReference>
<dbReference type="InterPro" id="IPR012337">
    <property type="entry name" value="RNaseH-like_sf"/>
</dbReference>
<keyword evidence="4" id="KW-1185">Reference proteome</keyword>
<reference evidence="3 4" key="1">
    <citation type="submission" date="2024-04" db="EMBL/GenBank/DDBJ databases">
        <authorList>
            <person name="Fracassetti M."/>
        </authorList>
    </citation>
    <scope>NUCLEOTIDE SEQUENCE [LARGE SCALE GENOMIC DNA]</scope>
</reference>
<gene>
    <name evidence="3" type="ORF">LTRI10_LOCUS29231</name>
</gene>
<accession>A0AAV2ERE1</accession>
<organism evidence="3 4">
    <name type="scientific">Linum trigynum</name>
    <dbReference type="NCBI Taxonomy" id="586398"/>
    <lineage>
        <taxon>Eukaryota</taxon>
        <taxon>Viridiplantae</taxon>
        <taxon>Streptophyta</taxon>
        <taxon>Embryophyta</taxon>
        <taxon>Tracheophyta</taxon>
        <taxon>Spermatophyta</taxon>
        <taxon>Magnoliopsida</taxon>
        <taxon>eudicotyledons</taxon>
        <taxon>Gunneridae</taxon>
        <taxon>Pentapetalae</taxon>
        <taxon>rosids</taxon>
        <taxon>fabids</taxon>
        <taxon>Malpighiales</taxon>
        <taxon>Linaceae</taxon>
        <taxon>Linum</taxon>
    </lineage>
</organism>
<proteinExistence type="predicted"/>
<dbReference type="GO" id="GO:0004523">
    <property type="term" value="F:RNA-DNA hybrid ribonuclease activity"/>
    <property type="evidence" value="ECO:0007669"/>
    <property type="project" value="InterPro"/>
</dbReference>
<name>A0AAV2ERE1_9ROSI</name>
<dbReference type="EMBL" id="OZ034818">
    <property type="protein sequence ID" value="CAL1388297.1"/>
    <property type="molecule type" value="Genomic_DNA"/>
</dbReference>
<dbReference type="InterPro" id="IPR002156">
    <property type="entry name" value="RNaseH_domain"/>
</dbReference>
<dbReference type="InterPro" id="IPR036397">
    <property type="entry name" value="RNaseH_sf"/>
</dbReference>
<feature type="domain" description="RNase H type-1" evidence="2">
    <location>
        <begin position="91"/>
        <end position="165"/>
    </location>
</feature>
<evidence type="ECO:0000313" key="4">
    <source>
        <dbReference type="Proteomes" id="UP001497516"/>
    </source>
</evidence>
<evidence type="ECO:0000256" key="1">
    <source>
        <dbReference type="SAM" id="MobiDB-lite"/>
    </source>
</evidence>
<evidence type="ECO:0000259" key="2">
    <source>
        <dbReference type="Pfam" id="PF13456"/>
    </source>
</evidence>
<dbReference type="Proteomes" id="UP001497516">
    <property type="component" value="Chromosome 5"/>
</dbReference>
<evidence type="ECO:0000313" key="3">
    <source>
        <dbReference type="EMBL" id="CAL1388297.1"/>
    </source>
</evidence>
<protein>
    <recommendedName>
        <fullName evidence="2">RNase H type-1 domain-containing protein</fullName>
    </recommendedName>
</protein>
<dbReference type="AlphaFoldDB" id="A0AAV2ERE1"/>
<dbReference type="GO" id="GO:0003676">
    <property type="term" value="F:nucleic acid binding"/>
    <property type="evidence" value="ECO:0007669"/>
    <property type="project" value="InterPro"/>
</dbReference>